<protein>
    <recommendedName>
        <fullName evidence="4">MFS transporter</fullName>
    </recommendedName>
</protein>
<keyword evidence="1" id="KW-0812">Transmembrane</keyword>
<feature type="transmembrane region" description="Helical" evidence="1">
    <location>
        <begin position="31"/>
        <end position="51"/>
    </location>
</feature>
<evidence type="ECO:0000256" key="1">
    <source>
        <dbReference type="SAM" id="Phobius"/>
    </source>
</evidence>
<dbReference type="Proteomes" id="UP001501759">
    <property type="component" value="Unassembled WGS sequence"/>
</dbReference>
<proteinExistence type="predicted"/>
<gene>
    <name evidence="2" type="ORF">GCM10023335_08920</name>
</gene>
<feature type="transmembrane region" description="Helical" evidence="1">
    <location>
        <begin position="147"/>
        <end position="168"/>
    </location>
</feature>
<feature type="transmembrane region" description="Helical" evidence="1">
    <location>
        <begin position="121"/>
        <end position="141"/>
    </location>
</feature>
<evidence type="ECO:0000313" key="2">
    <source>
        <dbReference type="EMBL" id="GAA4997884.1"/>
    </source>
</evidence>
<keyword evidence="3" id="KW-1185">Reference proteome</keyword>
<dbReference type="EMBL" id="BAABKB010000002">
    <property type="protein sequence ID" value="GAA4997884.1"/>
    <property type="molecule type" value="Genomic_DNA"/>
</dbReference>
<evidence type="ECO:0000313" key="3">
    <source>
        <dbReference type="Proteomes" id="UP001501759"/>
    </source>
</evidence>
<reference evidence="3" key="1">
    <citation type="journal article" date="2019" name="Int. J. Syst. Evol. Microbiol.">
        <title>The Global Catalogue of Microorganisms (GCM) 10K type strain sequencing project: providing services to taxonomists for standard genome sequencing and annotation.</title>
        <authorList>
            <consortium name="The Broad Institute Genomics Platform"/>
            <consortium name="The Broad Institute Genome Sequencing Center for Infectious Disease"/>
            <person name="Wu L."/>
            <person name="Ma J."/>
        </authorList>
    </citation>
    <scope>NUCLEOTIDE SEQUENCE [LARGE SCALE GENOMIC DNA]</scope>
    <source>
        <strain evidence="3">JCM 18409</strain>
    </source>
</reference>
<feature type="transmembrane region" description="Helical" evidence="1">
    <location>
        <begin position="58"/>
        <end position="77"/>
    </location>
</feature>
<name>A0ABP9IIS2_9ACTN</name>
<keyword evidence="1" id="KW-0472">Membrane</keyword>
<feature type="transmembrane region" description="Helical" evidence="1">
    <location>
        <begin position="83"/>
        <end position="100"/>
    </location>
</feature>
<comment type="caution">
    <text evidence="2">The sequence shown here is derived from an EMBL/GenBank/DDBJ whole genome shotgun (WGS) entry which is preliminary data.</text>
</comment>
<accession>A0ABP9IIS2</accession>
<evidence type="ECO:0008006" key="4">
    <source>
        <dbReference type="Google" id="ProtNLM"/>
    </source>
</evidence>
<sequence length="214" mass="22544">MRGGSREATTAPPAAWQYLGSMSASPAVRSLRAAVFAVLCVLLAAGGHGLATGQAPPLRADAAGILAVFVAACLLGGRERSLLGIGGGMLAAQAGLHFGFEAARPRMAMPMHGAHMTHTHAMTPHATAAHLAAALLVTWWLRRGEAALWTLLRWAVTLVPGLVAWWRVRTGTSFAPARRGAVHRVSVPARPLRQVLLRYAVFRRGPPAGLAYTT</sequence>
<organism evidence="2 3">
    <name type="scientific">Streptomyces siamensis</name>
    <dbReference type="NCBI Taxonomy" id="1274986"/>
    <lineage>
        <taxon>Bacteria</taxon>
        <taxon>Bacillati</taxon>
        <taxon>Actinomycetota</taxon>
        <taxon>Actinomycetes</taxon>
        <taxon>Kitasatosporales</taxon>
        <taxon>Streptomycetaceae</taxon>
        <taxon>Streptomyces</taxon>
    </lineage>
</organism>
<keyword evidence="1" id="KW-1133">Transmembrane helix</keyword>